<accession>A0ABN2P2K8</accession>
<gene>
    <name evidence="2" type="ORF">GCM10009737_10230</name>
</gene>
<sequence length="149" mass="15764">MSGVNTDPHVAALLGALFERIRAEVTTEDLRPSHHRVLEAVPAAGARVGDLAARLGMTSQGCGQLVTRLVGTGHLAVGTATDDGRVRLVRRTPLGDAAVERLGLALDRVEDGWRARVGPERYAAFRAVLDDLAADVSPGRAPEGRSRRG</sequence>
<evidence type="ECO:0000313" key="3">
    <source>
        <dbReference type="Proteomes" id="UP001501612"/>
    </source>
</evidence>
<dbReference type="SMART" id="SM00347">
    <property type="entry name" value="HTH_MARR"/>
    <property type="match status" value="1"/>
</dbReference>
<proteinExistence type="predicted"/>
<dbReference type="Gene3D" id="1.10.10.10">
    <property type="entry name" value="Winged helix-like DNA-binding domain superfamily/Winged helix DNA-binding domain"/>
    <property type="match status" value="1"/>
</dbReference>
<dbReference type="EMBL" id="BAAAMY010000002">
    <property type="protein sequence ID" value="GAA1910718.1"/>
    <property type="molecule type" value="Genomic_DNA"/>
</dbReference>
<comment type="caution">
    <text evidence="2">The sequence shown here is derived from an EMBL/GenBank/DDBJ whole genome shotgun (WGS) entry which is preliminary data.</text>
</comment>
<dbReference type="InterPro" id="IPR039422">
    <property type="entry name" value="MarR/SlyA-like"/>
</dbReference>
<dbReference type="InterPro" id="IPR036388">
    <property type="entry name" value="WH-like_DNA-bd_sf"/>
</dbReference>
<reference evidence="2 3" key="1">
    <citation type="journal article" date="2019" name="Int. J. Syst. Evol. Microbiol.">
        <title>The Global Catalogue of Microorganisms (GCM) 10K type strain sequencing project: providing services to taxonomists for standard genome sequencing and annotation.</title>
        <authorList>
            <consortium name="The Broad Institute Genomics Platform"/>
            <consortium name="The Broad Institute Genome Sequencing Center for Infectious Disease"/>
            <person name="Wu L."/>
            <person name="Ma J."/>
        </authorList>
    </citation>
    <scope>NUCLEOTIDE SEQUENCE [LARGE SCALE GENOMIC DNA]</scope>
    <source>
        <strain evidence="2 3">JCM 14046</strain>
    </source>
</reference>
<protein>
    <recommendedName>
        <fullName evidence="1">HTH marR-type domain-containing protein</fullName>
    </recommendedName>
</protein>
<evidence type="ECO:0000259" key="1">
    <source>
        <dbReference type="SMART" id="SM00347"/>
    </source>
</evidence>
<dbReference type="PANTHER" id="PTHR33164:SF43">
    <property type="entry name" value="HTH-TYPE TRANSCRIPTIONAL REPRESSOR YETL"/>
    <property type="match status" value="1"/>
</dbReference>
<dbReference type="InterPro" id="IPR036390">
    <property type="entry name" value="WH_DNA-bd_sf"/>
</dbReference>
<dbReference type="SUPFAM" id="SSF46785">
    <property type="entry name" value="Winged helix' DNA-binding domain"/>
    <property type="match status" value="1"/>
</dbReference>
<dbReference type="Proteomes" id="UP001501612">
    <property type="component" value="Unassembled WGS sequence"/>
</dbReference>
<dbReference type="InterPro" id="IPR000835">
    <property type="entry name" value="HTH_MarR-typ"/>
</dbReference>
<name>A0ABN2P2K8_9ACTN</name>
<evidence type="ECO:0000313" key="2">
    <source>
        <dbReference type="EMBL" id="GAA1910718.1"/>
    </source>
</evidence>
<dbReference type="PANTHER" id="PTHR33164">
    <property type="entry name" value="TRANSCRIPTIONAL REGULATOR, MARR FAMILY"/>
    <property type="match status" value="1"/>
</dbReference>
<keyword evidence="3" id="KW-1185">Reference proteome</keyword>
<dbReference type="Pfam" id="PF12802">
    <property type="entry name" value="MarR_2"/>
    <property type="match status" value="1"/>
</dbReference>
<dbReference type="RefSeq" id="WP_344004643.1">
    <property type="nucleotide sequence ID" value="NZ_BAAAMY010000002.1"/>
</dbReference>
<feature type="domain" description="HTH marR-type" evidence="1">
    <location>
        <begin position="23"/>
        <end position="122"/>
    </location>
</feature>
<organism evidence="2 3">
    <name type="scientific">Nocardioides lentus</name>
    <dbReference type="NCBI Taxonomy" id="338077"/>
    <lineage>
        <taxon>Bacteria</taxon>
        <taxon>Bacillati</taxon>
        <taxon>Actinomycetota</taxon>
        <taxon>Actinomycetes</taxon>
        <taxon>Propionibacteriales</taxon>
        <taxon>Nocardioidaceae</taxon>
        <taxon>Nocardioides</taxon>
    </lineage>
</organism>